<accession>A0ABD3GQ25</accession>
<feature type="compositionally biased region" description="Polar residues" evidence="2">
    <location>
        <begin position="153"/>
        <end position="174"/>
    </location>
</feature>
<feature type="coiled-coil region" evidence="1">
    <location>
        <begin position="226"/>
        <end position="253"/>
    </location>
</feature>
<reference evidence="3 4" key="1">
    <citation type="submission" date="2024-09" db="EMBL/GenBank/DDBJ databases">
        <title>Chromosome-scale assembly of Riccia sorocarpa.</title>
        <authorList>
            <person name="Paukszto L."/>
        </authorList>
    </citation>
    <scope>NUCLEOTIDE SEQUENCE [LARGE SCALE GENOMIC DNA]</scope>
    <source>
        <strain evidence="3">LP-2024</strain>
        <tissue evidence="3">Aerial parts of the thallus</tissue>
    </source>
</reference>
<organism evidence="3 4">
    <name type="scientific">Riccia sorocarpa</name>
    <dbReference type="NCBI Taxonomy" id="122646"/>
    <lineage>
        <taxon>Eukaryota</taxon>
        <taxon>Viridiplantae</taxon>
        <taxon>Streptophyta</taxon>
        <taxon>Embryophyta</taxon>
        <taxon>Marchantiophyta</taxon>
        <taxon>Marchantiopsida</taxon>
        <taxon>Marchantiidae</taxon>
        <taxon>Marchantiales</taxon>
        <taxon>Ricciaceae</taxon>
        <taxon>Riccia</taxon>
    </lineage>
</organism>
<dbReference type="EMBL" id="JBJQOH010000007">
    <property type="protein sequence ID" value="KAL3681317.1"/>
    <property type="molecule type" value="Genomic_DNA"/>
</dbReference>
<keyword evidence="4" id="KW-1185">Reference proteome</keyword>
<evidence type="ECO:0000313" key="4">
    <source>
        <dbReference type="Proteomes" id="UP001633002"/>
    </source>
</evidence>
<name>A0ABD3GQ25_9MARC</name>
<evidence type="ECO:0000256" key="1">
    <source>
        <dbReference type="SAM" id="Coils"/>
    </source>
</evidence>
<evidence type="ECO:0000313" key="3">
    <source>
        <dbReference type="EMBL" id="KAL3681317.1"/>
    </source>
</evidence>
<proteinExistence type="predicted"/>
<dbReference type="AlphaFoldDB" id="A0ABD3GQ25"/>
<sequence>MTLPVAGVLPSGSGSVLPAAATSPIPVRNDQIAEGSFRPNAGASPNYQRTSPIPGRNEPLPDSSLSEREELDLIPVGSNPAGVAPVGPIADEAAEENENTEEGKDGTGIYWHDWKTVILLEVKKDEFLAAKQWFELVDITQKDRHVINPPCVESSSAPPGTTDGSNPSSPSLPVQGSVPVVEARSGAAAVEAESQSRNNCGHKRKKEASRSATLLVDALDRMSANNVAVIERVEQAKVEREKAKNELAVQLEDKRQDRADSRTQSMVSVLGGLVNVLGDLVASKRQKE</sequence>
<evidence type="ECO:0000256" key="2">
    <source>
        <dbReference type="SAM" id="MobiDB-lite"/>
    </source>
</evidence>
<protein>
    <submittedName>
        <fullName evidence="3">Uncharacterized protein</fullName>
    </submittedName>
</protein>
<keyword evidence="1" id="KW-0175">Coiled coil</keyword>
<gene>
    <name evidence="3" type="ORF">R1sor_024273</name>
</gene>
<comment type="caution">
    <text evidence="3">The sequence shown here is derived from an EMBL/GenBank/DDBJ whole genome shotgun (WGS) entry which is preliminary data.</text>
</comment>
<feature type="region of interest" description="Disordered" evidence="2">
    <location>
        <begin position="148"/>
        <end position="176"/>
    </location>
</feature>
<feature type="region of interest" description="Disordered" evidence="2">
    <location>
        <begin position="1"/>
        <end position="68"/>
    </location>
</feature>
<dbReference type="Proteomes" id="UP001633002">
    <property type="component" value="Unassembled WGS sequence"/>
</dbReference>